<evidence type="ECO:0000313" key="2">
    <source>
        <dbReference type="Proteomes" id="UP001310290"/>
    </source>
</evidence>
<gene>
    <name evidence="1" type="ORF">QBA35_19095</name>
</gene>
<proteinExistence type="predicted"/>
<dbReference type="Proteomes" id="UP001310290">
    <property type="component" value="Unassembled WGS sequence"/>
</dbReference>
<dbReference type="RefSeq" id="WP_334659203.1">
    <property type="nucleotide sequence ID" value="NZ_JARULZ010000001.1"/>
</dbReference>
<evidence type="ECO:0000313" key="1">
    <source>
        <dbReference type="EMBL" id="MEH0635408.1"/>
    </source>
</evidence>
<name>A0ABU8AP00_9ACTN</name>
<sequence>MDHQHISAPSCALITPAEPSDMTVAIRVAQKMLAAYGTVDSSDIFAYAQAHGGLAEALRIMLRAHGVEPDPAPLPPALTELHRLCRDDYASSVDRRVQDHRDDAHLIEMAAEAAAATMEFGGEGQ</sequence>
<keyword evidence="2" id="KW-1185">Reference proteome</keyword>
<reference evidence="1" key="1">
    <citation type="submission" date="2023-04" db="EMBL/GenBank/DDBJ databases">
        <title>Genomic diversity of scab-causing Streptomyces spp. in the province of Quebec, Canada.</title>
        <authorList>
            <person name="Biessy A."/>
            <person name="Cadieux M."/>
            <person name="Ciotola M."/>
            <person name="Filion M."/>
        </authorList>
    </citation>
    <scope>NUCLEOTIDE SEQUENCE</scope>
    <source>
        <strain evidence="1">B21-115</strain>
    </source>
</reference>
<organism evidence="1 2">
    <name type="scientific">Streptomyces bottropensis</name>
    <dbReference type="NCBI Taxonomy" id="42235"/>
    <lineage>
        <taxon>Bacteria</taxon>
        <taxon>Bacillati</taxon>
        <taxon>Actinomycetota</taxon>
        <taxon>Actinomycetes</taxon>
        <taxon>Kitasatosporales</taxon>
        <taxon>Streptomycetaceae</taxon>
        <taxon>Streptomyces</taxon>
    </lineage>
</organism>
<protein>
    <submittedName>
        <fullName evidence="1">Uncharacterized protein</fullName>
    </submittedName>
</protein>
<accession>A0ABU8AP00</accession>
<dbReference type="EMBL" id="JARULZ010000001">
    <property type="protein sequence ID" value="MEH0635408.1"/>
    <property type="molecule type" value="Genomic_DNA"/>
</dbReference>
<comment type="caution">
    <text evidence="1">The sequence shown here is derived from an EMBL/GenBank/DDBJ whole genome shotgun (WGS) entry which is preliminary data.</text>
</comment>